<feature type="domain" description="DUF7703" evidence="2">
    <location>
        <begin position="12"/>
        <end position="267"/>
    </location>
</feature>
<dbReference type="InterPro" id="IPR056120">
    <property type="entry name" value="DUF7703"/>
</dbReference>
<evidence type="ECO:0000313" key="3">
    <source>
        <dbReference type="EMBL" id="KAK2028405.1"/>
    </source>
</evidence>
<feature type="transmembrane region" description="Helical" evidence="1">
    <location>
        <begin position="49"/>
        <end position="72"/>
    </location>
</feature>
<keyword evidence="1" id="KW-0812">Transmembrane</keyword>
<keyword evidence="1" id="KW-1133">Transmembrane helix</keyword>
<keyword evidence="1" id="KW-0472">Membrane</keyword>
<dbReference type="Pfam" id="PF24802">
    <property type="entry name" value="DUF7703"/>
    <property type="match status" value="1"/>
</dbReference>
<feature type="transmembrane region" description="Helical" evidence="1">
    <location>
        <begin position="84"/>
        <end position="106"/>
    </location>
</feature>
<evidence type="ECO:0000256" key="1">
    <source>
        <dbReference type="SAM" id="Phobius"/>
    </source>
</evidence>
<feature type="transmembrane region" description="Helical" evidence="1">
    <location>
        <begin position="203"/>
        <end position="224"/>
    </location>
</feature>
<dbReference type="Proteomes" id="UP001232148">
    <property type="component" value="Unassembled WGS sequence"/>
</dbReference>
<comment type="caution">
    <text evidence="3">The sequence shown here is derived from an EMBL/GenBank/DDBJ whole genome shotgun (WGS) entry which is preliminary data.</text>
</comment>
<feature type="transmembrane region" description="Helical" evidence="1">
    <location>
        <begin position="118"/>
        <end position="141"/>
    </location>
</feature>
<evidence type="ECO:0000259" key="2">
    <source>
        <dbReference type="Pfam" id="PF24802"/>
    </source>
</evidence>
<sequence>MITEYVDGDSQLTQYELMAIAALATAGIYNAAEIYVFIFATFRRRQGRYFWSMVVADSGILVNAVALLVHHLGRSVGGGGGASFVPGALALPGWVAMVTGQSLVLWSRLHLVVYNRRWIRSVLVLIVADACVLHVPMAVVWGLTMAAPPPERDAWLRRFALYEKVAIVVFSLQETLITGIFARQGFLNLKPLFAFKTRTARLVCVYLLSLFVIVFLLDVGLVLLDYTNHAVFQTTSKPFVYSVKLKVEFVVLNKLLAFTKMNLCDCHHLDDTSRGYSNSKGVRTTDTTTTAIGLTKAQREGHGNNVLEAVPDMERPDHIFDGSSVLDRGKQNLG</sequence>
<keyword evidence="4" id="KW-1185">Reference proteome</keyword>
<feature type="transmembrane region" description="Helical" evidence="1">
    <location>
        <begin position="20"/>
        <end position="42"/>
    </location>
</feature>
<protein>
    <submittedName>
        <fullName evidence="3">Integral membrane protein</fullName>
    </submittedName>
</protein>
<dbReference type="EMBL" id="MU842878">
    <property type="protein sequence ID" value="KAK2028405.1"/>
    <property type="molecule type" value="Genomic_DNA"/>
</dbReference>
<organism evidence="3 4">
    <name type="scientific">Colletotrichum zoysiae</name>
    <dbReference type="NCBI Taxonomy" id="1216348"/>
    <lineage>
        <taxon>Eukaryota</taxon>
        <taxon>Fungi</taxon>
        <taxon>Dikarya</taxon>
        <taxon>Ascomycota</taxon>
        <taxon>Pezizomycotina</taxon>
        <taxon>Sordariomycetes</taxon>
        <taxon>Hypocreomycetidae</taxon>
        <taxon>Glomerellales</taxon>
        <taxon>Glomerellaceae</taxon>
        <taxon>Colletotrichum</taxon>
        <taxon>Colletotrichum graminicola species complex</taxon>
    </lineage>
</organism>
<name>A0AAD9HGD2_9PEZI</name>
<dbReference type="AlphaFoldDB" id="A0AAD9HGD2"/>
<feature type="transmembrane region" description="Helical" evidence="1">
    <location>
        <begin position="161"/>
        <end position="182"/>
    </location>
</feature>
<proteinExistence type="predicted"/>
<dbReference type="PANTHER" id="PTHR37013">
    <property type="entry name" value="INTEGRAL MEMBRANE PROTEIN (AFU_ORTHOLOGUE AFUA_1G05950)-RELATED"/>
    <property type="match status" value="1"/>
</dbReference>
<accession>A0AAD9HGD2</accession>
<evidence type="ECO:0000313" key="4">
    <source>
        <dbReference type="Proteomes" id="UP001232148"/>
    </source>
</evidence>
<reference evidence="3" key="1">
    <citation type="submission" date="2021-06" db="EMBL/GenBank/DDBJ databases">
        <title>Comparative genomics, transcriptomics and evolutionary studies reveal genomic signatures of adaptation to plant cell wall in hemibiotrophic fungi.</title>
        <authorList>
            <consortium name="DOE Joint Genome Institute"/>
            <person name="Baroncelli R."/>
            <person name="Diaz J.F."/>
            <person name="Benocci T."/>
            <person name="Peng M."/>
            <person name="Battaglia E."/>
            <person name="Haridas S."/>
            <person name="Andreopoulos W."/>
            <person name="Labutti K."/>
            <person name="Pangilinan J."/>
            <person name="Floch G.L."/>
            <person name="Makela M.R."/>
            <person name="Henrissat B."/>
            <person name="Grigoriev I.V."/>
            <person name="Crouch J.A."/>
            <person name="De Vries R.P."/>
            <person name="Sukno S.A."/>
            <person name="Thon M.R."/>
        </authorList>
    </citation>
    <scope>NUCLEOTIDE SEQUENCE</scope>
    <source>
        <strain evidence="3">MAFF235873</strain>
    </source>
</reference>
<gene>
    <name evidence="3" type="ORF">LX32DRAFT_401398</name>
</gene>